<name>A0A1D2M1E1_ORCCI</name>
<comment type="caution">
    <text evidence="2">The sequence shown here is derived from an EMBL/GenBank/DDBJ whole genome shotgun (WGS) entry which is preliminary data.</text>
</comment>
<keyword evidence="3" id="KW-1185">Reference proteome</keyword>
<dbReference type="Proteomes" id="UP000094527">
    <property type="component" value="Unassembled WGS sequence"/>
</dbReference>
<evidence type="ECO:0000313" key="3">
    <source>
        <dbReference type="Proteomes" id="UP000094527"/>
    </source>
</evidence>
<reference evidence="2 3" key="1">
    <citation type="journal article" date="2016" name="Genome Biol. Evol.">
        <title>Gene Family Evolution Reflects Adaptation to Soil Environmental Stressors in the Genome of the Collembolan Orchesella cincta.</title>
        <authorList>
            <person name="Faddeeva-Vakhrusheva A."/>
            <person name="Derks M.F."/>
            <person name="Anvar S.Y."/>
            <person name="Agamennone V."/>
            <person name="Suring W."/>
            <person name="Smit S."/>
            <person name="van Straalen N.M."/>
            <person name="Roelofs D."/>
        </authorList>
    </citation>
    <scope>NUCLEOTIDE SEQUENCE [LARGE SCALE GENOMIC DNA]</scope>
    <source>
        <tissue evidence="2">Mixed pool</tissue>
    </source>
</reference>
<evidence type="ECO:0000313" key="2">
    <source>
        <dbReference type="EMBL" id="ODM86788.1"/>
    </source>
</evidence>
<dbReference type="EMBL" id="LJIJ01007262">
    <property type="protein sequence ID" value="ODM86788.1"/>
    <property type="molecule type" value="Genomic_DNA"/>
</dbReference>
<keyword evidence="1" id="KW-0732">Signal</keyword>
<proteinExistence type="predicted"/>
<feature type="chain" id="PRO_5008903365" description="Secreted protein" evidence="1">
    <location>
        <begin position="20"/>
        <end position="128"/>
    </location>
</feature>
<accession>A0A1D2M1E1</accession>
<evidence type="ECO:0000256" key="1">
    <source>
        <dbReference type="SAM" id="SignalP"/>
    </source>
</evidence>
<feature type="signal peptide" evidence="1">
    <location>
        <begin position="1"/>
        <end position="19"/>
    </location>
</feature>
<sequence>MFALVSIVLCSFILNAADGSRSWACDVLCGGGGEFGGGSRPPGAVNDGGATLLPNWVGSPLVHGRSYGTPLLPNWEGTPLVQGRSYGTPLLPNWEGTPLIYGRSSGRKPTHIRFPRFRETYPGQYGKF</sequence>
<gene>
    <name evidence="2" type="ORF">Ocin01_19893</name>
</gene>
<organism evidence="2 3">
    <name type="scientific">Orchesella cincta</name>
    <name type="common">Springtail</name>
    <name type="synonym">Podura cincta</name>
    <dbReference type="NCBI Taxonomy" id="48709"/>
    <lineage>
        <taxon>Eukaryota</taxon>
        <taxon>Metazoa</taxon>
        <taxon>Ecdysozoa</taxon>
        <taxon>Arthropoda</taxon>
        <taxon>Hexapoda</taxon>
        <taxon>Collembola</taxon>
        <taxon>Entomobryomorpha</taxon>
        <taxon>Entomobryoidea</taxon>
        <taxon>Orchesellidae</taxon>
        <taxon>Orchesellinae</taxon>
        <taxon>Orchesella</taxon>
    </lineage>
</organism>
<protein>
    <recommendedName>
        <fullName evidence="4">Secreted protein</fullName>
    </recommendedName>
</protein>
<dbReference type="AlphaFoldDB" id="A0A1D2M1E1"/>
<evidence type="ECO:0008006" key="4">
    <source>
        <dbReference type="Google" id="ProtNLM"/>
    </source>
</evidence>